<evidence type="ECO:0000313" key="2">
    <source>
        <dbReference type="EMBL" id="CAE8656254.1"/>
    </source>
</evidence>
<evidence type="ECO:0000313" key="3">
    <source>
        <dbReference type="Proteomes" id="UP000626109"/>
    </source>
</evidence>
<dbReference type="EMBL" id="CAJNNW010014130">
    <property type="protein sequence ID" value="CAE8656254.1"/>
    <property type="molecule type" value="Genomic_DNA"/>
</dbReference>
<evidence type="ECO:0000256" key="1">
    <source>
        <dbReference type="SAM" id="MobiDB-lite"/>
    </source>
</evidence>
<dbReference type="Proteomes" id="UP000626109">
    <property type="component" value="Unassembled WGS sequence"/>
</dbReference>
<feature type="compositionally biased region" description="Basic and acidic residues" evidence="1">
    <location>
        <begin position="16"/>
        <end position="26"/>
    </location>
</feature>
<proteinExistence type="predicted"/>
<sequence length="243" mass="25869">YDECTQRLRRAFAEQAPRRRFLDDRFQAASPKSLPGRPAPSEAGMGSSLNVGVASSLNDMSPVSQAQSSSTPYKSLESPQNVQEPFALLPARSVLMPGQARPTAGPELQSRKQVPPQMIPMAVEGEFQQLLQDVAPPPASPASSRARMQPAQSIRTGRMAPATQKQPVQTAPPPQLLPQQEPLAARHNPPPRGGVRGPPLSARGTRQRGAASPAQGERRVPSDGSAGPVPAKVSQRQPLVIAE</sequence>
<gene>
    <name evidence="2" type="ORF">PGLA2088_LOCUS12062</name>
</gene>
<name>A0A813ITU1_POLGL</name>
<feature type="non-terminal residue" evidence="2">
    <location>
        <position position="243"/>
    </location>
</feature>
<feature type="compositionally biased region" description="Polar residues" evidence="1">
    <location>
        <begin position="47"/>
        <end position="83"/>
    </location>
</feature>
<reference evidence="2" key="1">
    <citation type="submission" date="2021-02" db="EMBL/GenBank/DDBJ databases">
        <authorList>
            <person name="Dougan E. K."/>
            <person name="Rhodes N."/>
            <person name="Thang M."/>
            <person name="Chan C."/>
        </authorList>
    </citation>
    <scope>NUCLEOTIDE SEQUENCE</scope>
</reference>
<dbReference type="AlphaFoldDB" id="A0A813ITU1"/>
<feature type="region of interest" description="Disordered" evidence="1">
    <location>
        <begin position="14"/>
        <end position="243"/>
    </location>
</feature>
<protein>
    <submittedName>
        <fullName evidence="2">Uncharacterized protein</fullName>
    </submittedName>
</protein>
<comment type="caution">
    <text evidence="2">The sequence shown here is derived from an EMBL/GenBank/DDBJ whole genome shotgun (WGS) entry which is preliminary data.</text>
</comment>
<organism evidence="2 3">
    <name type="scientific">Polarella glacialis</name>
    <name type="common">Dinoflagellate</name>
    <dbReference type="NCBI Taxonomy" id="89957"/>
    <lineage>
        <taxon>Eukaryota</taxon>
        <taxon>Sar</taxon>
        <taxon>Alveolata</taxon>
        <taxon>Dinophyceae</taxon>
        <taxon>Suessiales</taxon>
        <taxon>Suessiaceae</taxon>
        <taxon>Polarella</taxon>
    </lineage>
</organism>
<feature type="non-terminal residue" evidence="2">
    <location>
        <position position="1"/>
    </location>
</feature>
<accession>A0A813ITU1</accession>